<name>A0ABV6ZVC3_9PROT</name>
<gene>
    <name evidence="1" type="ORF">ACFOOR_04490</name>
</gene>
<protein>
    <submittedName>
        <fullName evidence="1">Uncharacterized protein</fullName>
    </submittedName>
</protein>
<accession>A0ABV6ZVC3</accession>
<dbReference type="EMBL" id="JBHRSV010000002">
    <property type="protein sequence ID" value="MFC2925358.1"/>
    <property type="molecule type" value="Genomic_DNA"/>
</dbReference>
<proteinExistence type="predicted"/>
<comment type="caution">
    <text evidence="1">The sequence shown here is derived from an EMBL/GenBank/DDBJ whole genome shotgun (WGS) entry which is preliminary data.</text>
</comment>
<reference evidence="2" key="1">
    <citation type="journal article" date="2019" name="Int. J. Syst. Evol. Microbiol.">
        <title>The Global Catalogue of Microorganisms (GCM) 10K type strain sequencing project: providing services to taxonomists for standard genome sequencing and annotation.</title>
        <authorList>
            <consortium name="The Broad Institute Genomics Platform"/>
            <consortium name="The Broad Institute Genome Sequencing Center for Infectious Disease"/>
            <person name="Wu L."/>
            <person name="Ma J."/>
        </authorList>
    </citation>
    <scope>NUCLEOTIDE SEQUENCE [LARGE SCALE GENOMIC DNA]</scope>
    <source>
        <strain evidence="2">KCTC 52487</strain>
    </source>
</reference>
<organism evidence="1 2">
    <name type="scientific">Hyphobacterium vulgare</name>
    <dbReference type="NCBI Taxonomy" id="1736751"/>
    <lineage>
        <taxon>Bacteria</taxon>
        <taxon>Pseudomonadati</taxon>
        <taxon>Pseudomonadota</taxon>
        <taxon>Alphaproteobacteria</taxon>
        <taxon>Maricaulales</taxon>
        <taxon>Maricaulaceae</taxon>
        <taxon>Hyphobacterium</taxon>
    </lineage>
</organism>
<evidence type="ECO:0000313" key="1">
    <source>
        <dbReference type="EMBL" id="MFC2925358.1"/>
    </source>
</evidence>
<dbReference type="Proteomes" id="UP001595379">
    <property type="component" value="Unassembled WGS sequence"/>
</dbReference>
<evidence type="ECO:0000313" key="2">
    <source>
        <dbReference type="Proteomes" id="UP001595379"/>
    </source>
</evidence>
<sequence>MNERKISIEQHSGIGMLWFGGWLFSIGYLNLGFWQGLLGLLIWPYFLGVHFMPVAG</sequence>
<dbReference type="RefSeq" id="WP_343165017.1">
    <property type="nucleotide sequence ID" value="NZ_JBHRSV010000002.1"/>
</dbReference>
<keyword evidence="2" id="KW-1185">Reference proteome</keyword>